<name>A0A6A5KAV9_9PLEO</name>
<evidence type="ECO:0000313" key="1">
    <source>
        <dbReference type="EMBL" id="KAF1833106.1"/>
    </source>
</evidence>
<sequence>MWTRLTCSSILPSSLATFYYPRLASVSSEFVGIWPDVICTCPTLHRCFGHSASSARECQLDNEMQASALAHFDASACMARPNESRSACGDGKGCCLTLSLPWARGASHTLFSCVVSLRCISASH</sequence>
<keyword evidence="2" id="KW-1185">Reference proteome</keyword>
<dbReference type="AlphaFoldDB" id="A0A6A5KAV9"/>
<accession>A0A6A5KAV9</accession>
<gene>
    <name evidence="1" type="ORF">BDW02DRAFT_398807</name>
</gene>
<dbReference type="Proteomes" id="UP000800040">
    <property type="component" value="Unassembled WGS sequence"/>
</dbReference>
<reference evidence="1" key="1">
    <citation type="submission" date="2020-01" db="EMBL/GenBank/DDBJ databases">
        <authorList>
            <consortium name="DOE Joint Genome Institute"/>
            <person name="Haridas S."/>
            <person name="Albert R."/>
            <person name="Binder M."/>
            <person name="Bloem J."/>
            <person name="Labutti K."/>
            <person name="Salamov A."/>
            <person name="Andreopoulos B."/>
            <person name="Baker S.E."/>
            <person name="Barry K."/>
            <person name="Bills G."/>
            <person name="Bluhm B.H."/>
            <person name="Cannon C."/>
            <person name="Castanera R."/>
            <person name="Culley D.E."/>
            <person name="Daum C."/>
            <person name="Ezra D."/>
            <person name="Gonzalez J.B."/>
            <person name="Henrissat B."/>
            <person name="Kuo A."/>
            <person name="Liang C."/>
            <person name="Lipzen A."/>
            <person name="Lutzoni F."/>
            <person name="Magnuson J."/>
            <person name="Mondo S."/>
            <person name="Nolan M."/>
            <person name="Ohm R."/>
            <person name="Pangilinan J."/>
            <person name="Park H.-J."/>
            <person name="Ramirez L."/>
            <person name="Alfaro M."/>
            <person name="Sun H."/>
            <person name="Tritt A."/>
            <person name="Yoshinaga Y."/>
            <person name="Zwiers L.-H."/>
            <person name="Turgeon B.G."/>
            <person name="Goodwin S.B."/>
            <person name="Spatafora J.W."/>
            <person name="Crous P.W."/>
            <person name="Grigoriev I.V."/>
        </authorList>
    </citation>
    <scope>NUCLEOTIDE SEQUENCE</scope>
    <source>
        <strain evidence="1">P77</strain>
    </source>
</reference>
<protein>
    <submittedName>
        <fullName evidence="1">Uncharacterized protein</fullName>
    </submittedName>
</protein>
<dbReference type="EMBL" id="ML975325">
    <property type="protein sequence ID" value="KAF1833106.1"/>
    <property type="molecule type" value="Genomic_DNA"/>
</dbReference>
<evidence type="ECO:0000313" key="2">
    <source>
        <dbReference type="Proteomes" id="UP000800040"/>
    </source>
</evidence>
<organism evidence="1 2">
    <name type="scientific">Decorospora gaudefroyi</name>
    <dbReference type="NCBI Taxonomy" id="184978"/>
    <lineage>
        <taxon>Eukaryota</taxon>
        <taxon>Fungi</taxon>
        <taxon>Dikarya</taxon>
        <taxon>Ascomycota</taxon>
        <taxon>Pezizomycotina</taxon>
        <taxon>Dothideomycetes</taxon>
        <taxon>Pleosporomycetidae</taxon>
        <taxon>Pleosporales</taxon>
        <taxon>Pleosporineae</taxon>
        <taxon>Pleosporaceae</taxon>
        <taxon>Decorospora</taxon>
    </lineage>
</organism>
<proteinExistence type="predicted"/>